<evidence type="ECO:0000259" key="2">
    <source>
        <dbReference type="Pfam" id="PF06202"/>
    </source>
</evidence>
<proteinExistence type="inferred from homology"/>
<organism evidence="3 4">
    <name type="scientific">Candidatus Iainarchaeum sp</name>
    <dbReference type="NCBI Taxonomy" id="3101447"/>
    <lineage>
        <taxon>Archaea</taxon>
        <taxon>Candidatus Iainarchaeota</taxon>
        <taxon>Candidatus Iainarchaeia</taxon>
        <taxon>Candidatus Iainarchaeales</taxon>
        <taxon>Candidatus Iainarchaeaceae</taxon>
        <taxon>Candidatus Iainarchaeum</taxon>
    </lineage>
</organism>
<comment type="caution">
    <text evidence="3">The sequence shown here is derived from an EMBL/GenBank/DDBJ whole genome shotgun (WGS) entry which is preliminary data.</text>
</comment>
<dbReference type="GO" id="GO:0005975">
    <property type="term" value="P:carbohydrate metabolic process"/>
    <property type="evidence" value="ECO:0007669"/>
    <property type="project" value="InterPro"/>
</dbReference>
<sequence length="396" mass="45462">LTTEFNKEKLEELFNESVNLILQAQLGSGGILTTVSEERLHYVYPRHHLLATLGLIYAGRFEEAKKALEFAFHGQNKRTGALPQRWDRNGNDASYRKVEVDCAALFLYTFAEYVTKSADYEFAEHYWERIEKAVDFINSKIVPGKNLVLTPNSIHEYAPIDYGYEIWCNALCCAAFRELSSIAEKIRLQYAPLDKENLVKEAIMSYMWNSRIKSFIKTIKVEDAVGVILGPDASVLALSFFNVFNDSDERIKSTVAFLEENLRYKELDGLQDYPEQYGREYTGLGASPFFTLLLADHYVCLGDRTNAEKYLRWVLSVATEKKLPKYVATKEDFEALVSDLNDAGLLDRDTMRLIENTRKHADYANGIAHILEPYVPAHAMFAVVWSRFKEKFKEEK</sequence>
<dbReference type="InterPro" id="IPR012341">
    <property type="entry name" value="6hp_glycosidase-like_sf"/>
</dbReference>
<dbReference type="AlphaFoldDB" id="A0A497JI83"/>
<dbReference type="InterPro" id="IPR008928">
    <property type="entry name" value="6-hairpin_glycosidase_sf"/>
</dbReference>
<protein>
    <recommendedName>
        <fullName evidence="2">Glycogen debranching enzyme C-terminal domain-containing protein</fullName>
    </recommendedName>
</protein>
<evidence type="ECO:0000313" key="4">
    <source>
        <dbReference type="Proteomes" id="UP000277633"/>
    </source>
</evidence>
<reference evidence="3 4" key="1">
    <citation type="submission" date="2018-06" db="EMBL/GenBank/DDBJ databases">
        <title>Extensive metabolic versatility and redundancy in microbially diverse, dynamic hydrothermal sediments.</title>
        <authorList>
            <person name="Dombrowski N."/>
            <person name="Teske A."/>
            <person name="Baker B.J."/>
        </authorList>
    </citation>
    <scope>NUCLEOTIDE SEQUENCE [LARGE SCALE GENOMIC DNA]</scope>
    <source>
        <strain evidence="3">B9_G13</strain>
    </source>
</reference>
<dbReference type="PANTHER" id="PTHR31616">
    <property type="entry name" value="TREHALASE"/>
    <property type="match status" value="1"/>
</dbReference>
<feature type="non-terminal residue" evidence="3">
    <location>
        <position position="1"/>
    </location>
</feature>
<dbReference type="SUPFAM" id="SSF48208">
    <property type="entry name" value="Six-hairpin glycosidases"/>
    <property type="match status" value="1"/>
</dbReference>
<accession>A0A497JI83</accession>
<feature type="domain" description="Glycogen debranching enzyme C-terminal" evidence="2">
    <location>
        <begin position="50"/>
        <end position="135"/>
    </location>
</feature>
<evidence type="ECO:0000256" key="1">
    <source>
        <dbReference type="ARBA" id="ARBA00006188"/>
    </source>
</evidence>
<dbReference type="Proteomes" id="UP000277633">
    <property type="component" value="Unassembled WGS sequence"/>
</dbReference>
<dbReference type="InterPro" id="IPR032790">
    <property type="entry name" value="GDE_C"/>
</dbReference>
<dbReference type="Gene3D" id="1.50.10.10">
    <property type="match status" value="1"/>
</dbReference>
<name>A0A497JI83_9ARCH</name>
<evidence type="ECO:0000313" key="3">
    <source>
        <dbReference type="EMBL" id="RLG70241.1"/>
    </source>
</evidence>
<dbReference type="EMBL" id="QMWO01000013">
    <property type="protein sequence ID" value="RLG70241.1"/>
    <property type="molecule type" value="Genomic_DNA"/>
</dbReference>
<gene>
    <name evidence="3" type="ORF">DRO07_00630</name>
</gene>
<dbReference type="GO" id="GO:0004553">
    <property type="term" value="F:hydrolase activity, hydrolyzing O-glycosyl compounds"/>
    <property type="evidence" value="ECO:0007669"/>
    <property type="project" value="TreeGrafter"/>
</dbReference>
<dbReference type="Pfam" id="PF06202">
    <property type="entry name" value="GDE_C"/>
    <property type="match status" value="1"/>
</dbReference>
<dbReference type="PANTHER" id="PTHR31616:SF0">
    <property type="entry name" value="GLUCAN 1,4-ALPHA-GLUCOSIDASE"/>
    <property type="match status" value="1"/>
</dbReference>
<comment type="similarity">
    <text evidence="1">Belongs to the glycosyl hydrolase 15 family.</text>
</comment>